<dbReference type="EMBL" id="VBRA02000004">
    <property type="protein sequence ID" value="MBP3059250.1"/>
    <property type="molecule type" value="Genomic_DNA"/>
</dbReference>
<dbReference type="Proteomes" id="UP001192346">
    <property type="component" value="Unassembled WGS sequence"/>
</dbReference>
<evidence type="ECO:0000313" key="1">
    <source>
        <dbReference type="EMBL" id="MBP3059250.1"/>
    </source>
</evidence>
<reference evidence="1" key="1">
    <citation type="submission" date="2019-10" db="EMBL/GenBank/DDBJ databases">
        <title>Whole Genome Sequencing and Characterization of Texas Phoenix Palm Decline Phytoplasma Belongs to Lethal Yellowing (16SrIV) Group.</title>
        <authorList>
            <person name="Bao M."/>
        </authorList>
    </citation>
    <scope>NUCLEOTIDE SEQUENCE [LARGE SCALE GENOMIC DNA]</scope>
    <source>
        <strain evidence="1">ACPD</strain>
    </source>
</reference>
<name>A0ABS5BI44_9MOLU</name>
<keyword evidence="2" id="KW-1185">Reference proteome</keyword>
<comment type="caution">
    <text evidence="1">The sequence shown here is derived from an EMBL/GenBank/DDBJ whole genome shotgun (WGS) entry which is preliminary data.</text>
</comment>
<accession>A0ABS5BI44</accession>
<sequence>MAWHDYTYLIGERVKVANEKEIGVVTRIDVQNGIICVLFKRMREVIYSYPESIKNETIKPFVNQN</sequence>
<organism evidence="1 2">
    <name type="scientific">Texas Phoenix palm phytoplasma</name>
    <dbReference type="NCBI Taxonomy" id="176709"/>
    <lineage>
        <taxon>Bacteria</taxon>
        <taxon>Bacillati</taxon>
        <taxon>Mycoplasmatota</taxon>
        <taxon>Mollicutes</taxon>
        <taxon>Acholeplasmatales</taxon>
        <taxon>Acholeplasmataceae</taxon>
        <taxon>Candidatus Phytoplasma</taxon>
        <taxon>16SrIV (Coconut lethal yellows group)</taxon>
    </lineage>
</organism>
<protein>
    <submittedName>
        <fullName evidence="1">Uncharacterized protein</fullName>
    </submittedName>
</protein>
<gene>
    <name evidence="1" type="ORF">FEF22_000400</name>
</gene>
<proteinExistence type="predicted"/>
<evidence type="ECO:0000313" key="2">
    <source>
        <dbReference type="Proteomes" id="UP001192346"/>
    </source>
</evidence>
<dbReference type="RefSeq" id="WP_138107839.1">
    <property type="nucleotide sequence ID" value="NZ_VBRA02000004.1"/>
</dbReference>